<dbReference type="PANTHER" id="PTHR33116:SF84">
    <property type="entry name" value="RNA-DIRECTED DNA POLYMERASE"/>
    <property type="match status" value="1"/>
</dbReference>
<gene>
    <name evidence="2" type="ORF">Slati_2449300</name>
</gene>
<reference evidence="2" key="1">
    <citation type="submission" date="2020-06" db="EMBL/GenBank/DDBJ databases">
        <authorList>
            <person name="Li T."/>
            <person name="Hu X."/>
            <person name="Zhang T."/>
            <person name="Song X."/>
            <person name="Zhang H."/>
            <person name="Dai N."/>
            <person name="Sheng W."/>
            <person name="Hou X."/>
            <person name="Wei L."/>
        </authorList>
    </citation>
    <scope>NUCLEOTIDE SEQUENCE</scope>
    <source>
        <strain evidence="2">KEN1</strain>
        <tissue evidence="2">Leaf</tissue>
    </source>
</reference>
<name>A0AAW2WDB7_9LAMI</name>
<evidence type="ECO:0000256" key="1">
    <source>
        <dbReference type="SAM" id="Phobius"/>
    </source>
</evidence>
<dbReference type="EMBL" id="JACGWN010000008">
    <property type="protein sequence ID" value="KAL0439663.1"/>
    <property type="molecule type" value="Genomic_DNA"/>
</dbReference>
<keyword evidence="1" id="KW-1133">Transmembrane helix</keyword>
<feature type="transmembrane region" description="Helical" evidence="1">
    <location>
        <begin position="14"/>
        <end position="33"/>
    </location>
</feature>
<keyword evidence="1" id="KW-0472">Membrane</keyword>
<organism evidence="2">
    <name type="scientific">Sesamum latifolium</name>
    <dbReference type="NCBI Taxonomy" id="2727402"/>
    <lineage>
        <taxon>Eukaryota</taxon>
        <taxon>Viridiplantae</taxon>
        <taxon>Streptophyta</taxon>
        <taxon>Embryophyta</taxon>
        <taxon>Tracheophyta</taxon>
        <taxon>Spermatophyta</taxon>
        <taxon>Magnoliopsida</taxon>
        <taxon>eudicotyledons</taxon>
        <taxon>Gunneridae</taxon>
        <taxon>Pentapetalae</taxon>
        <taxon>asterids</taxon>
        <taxon>lamiids</taxon>
        <taxon>Lamiales</taxon>
        <taxon>Pedaliaceae</taxon>
        <taxon>Sesamum</taxon>
    </lineage>
</organism>
<accession>A0AAW2WDB7</accession>
<reference evidence="2" key="2">
    <citation type="journal article" date="2024" name="Plant">
        <title>Genomic evolution and insights into agronomic trait innovations of Sesamum species.</title>
        <authorList>
            <person name="Miao H."/>
            <person name="Wang L."/>
            <person name="Qu L."/>
            <person name="Liu H."/>
            <person name="Sun Y."/>
            <person name="Le M."/>
            <person name="Wang Q."/>
            <person name="Wei S."/>
            <person name="Zheng Y."/>
            <person name="Lin W."/>
            <person name="Duan Y."/>
            <person name="Cao H."/>
            <person name="Xiong S."/>
            <person name="Wang X."/>
            <person name="Wei L."/>
            <person name="Li C."/>
            <person name="Ma Q."/>
            <person name="Ju M."/>
            <person name="Zhao R."/>
            <person name="Li G."/>
            <person name="Mu C."/>
            <person name="Tian Q."/>
            <person name="Mei H."/>
            <person name="Zhang T."/>
            <person name="Gao T."/>
            <person name="Zhang H."/>
        </authorList>
    </citation>
    <scope>NUCLEOTIDE SEQUENCE</scope>
    <source>
        <strain evidence="2">KEN1</strain>
    </source>
</reference>
<comment type="caution">
    <text evidence="2">The sequence shown here is derived from an EMBL/GenBank/DDBJ whole genome shotgun (WGS) entry which is preliminary data.</text>
</comment>
<evidence type="ECO:0000313" key="2">
    <source>
        <dbReference type="EMBL" id="KAL0439663.1"/>
    </source>
</evidence>
<dbReference type="PANTHER" id="PTHR33116">
    <property type="entry name" value="REVERSE TRANSCRIPTASE ZINC-BINDING DOMAIN-CONTAINING PROTEIN-RELATED-RELATED"/>
    <property type="match status" value="1"/>
</dbReference>
<protein>
    <submittedName>
        <fullName evidence="2">Uncharacterized protein</fullName>
    </submittedName>
</protein>
<sequence>MLSFAGCVQLIKSVLIALQVYWAMAFILPKTIIRAIKKKLRSFLWKGSNGSGYAKVSWHQVCRPIEEGGLGIRGLLALNRGLMSKHLWRIISADNTSLWVTWIFHYRLRSQSVWTVSDCTGSWGWRKLLRLRVHLQPFVHHKIGSGDSFSLWHDLWHDMGPLILWFPTGPHSYTSNRSP</sequence>
<keyword evidence="1" id="KW-0812">Transmembrane</keyword>
<proteinExistence type="predicted"/>
<dbReference type="AlphaFoldDB" id="A0AAW2WDB7"/>